<feature type="region of interest" description="Disordered" evidence="1">
    <location>
        <begin position="169"/>
        <end position="401"/>
    </location>
</feature>
<organism evidence="3 4">
    <name type="scientific">Micromonospora profundi</name>
    <dbReference type="NCBI Taxonomy" id="1420889"/>
    <lineage>
        <taxon>Bacteria</taxon>
        <taxon>Bacillati</taxon>
        <taxon>Actinomycetota</taxon>
        <taxon>Actinomycetes</taxon>
        <taxon>Micromonosporales</taxon>
        <taxon>Micromonosporaceae</taxon>
        <taxon>Micromonospora</taxon>
    </lineage>
</organism>
<protein>
    <submittedName>
        <fullName evidence="3">Uncharacterized protein</fullName>
    </submittedName>
</protein>
<feature type="transmembrane region" description="Helical" evidence="2">
    <location>
        <begin position="93"/>
        <end position="116"/>
    </location>
</feature>
<feature type="compositionally biased region" description="Low complexity" evidence="1">
    <location>
        <begin position="265"/>
        <end position="287"/>
    </location>
</feature>
<feature type="compositionally biased region" description="Low complexity" evidence="1">
    <location>
        <begin position="316"/>
        <end position="328"/>
    </location>
</feature>
<feature type="compositionally biased region" description="Low complexity" evidence="1">
    <location>
        <begin position="171"/>
        <end position="188"/>
    </location>
</feature>
<sequence length="401" mass="41942">MTSPAEPASTDAAQARQQTKPLRELGALALLGANAVFLFVGLIRLFTPNDYVDITDRAGGAFFTFIGVEAVVLPLLAVLLATHISPIVPKAKLITQVALIEYALSVLFGTLTLLIWTVGRLAETEILDALLGVLSRFAWLVIFGVAAWVVFTVWRKLFYVPKPKSQPGVYGQPQQGWPQQQGGWPAQGQQGGQPQGGWPAPGQPGGQQQDGWPAQGQQQGGQQQGGWPAQGQQQGGQQQGGWPGQPGGQQQEGWPQGGQPGQQGGQPQAQFPGQYGQSAPSFQSAPQSAPPAPQSAPPAPQSAPPFPQSGPPFPTAPQSAPPVNAAPQSAPPAPQSAPPAPPFGQPPSADPTQAIPRQSADPTQAIPRESADPTEAISRPADGDTDRTQHLNPGDHPTQPR</sequence>
<dbReference type="PANTHER" id="PTHR33137">
    <property type="entry name" value="MEDIATOR OF RNA POLYMERASE II TRANSCRIPTION SUBUNIT 15A-RELATED"/>
    <property type="match status" value="1"/>
</dbReference>
<dbReference type="KEGG" id="mprn:Q3V37_02280"/>
<reference evidence="3 4" key="1">
    <citation type="submission" date="2023-07" db="EMBL/GenBank/DDBJ databases">
        <title>Micromonospora profundi TRM 95458 converts glycerol to a new osmotic compound.</title>
        <authorList>
            <person name="Lu D."/>
        </authorList>
    </citation>
    <scope>NUCLEOTIDE SEQUENCE [LARGE SCALE GENOMIC DNA]</scope>
    <source>
        <strain evidence="3 4">TRM95458</strain>
    </source>
</reference>
<feature type="transmembrane region" description="Helical" evidence="2">
    <location>
        <begin position="58"/>
        <end position="81"/>
    </location>
</feature>
<feature type="compositionally biased region" description="Gly residues" evidence="1">
    <location>
        <begin position="255"/>
        <end position="264"/>
    </location>
</feature>
<accession>A0AAJ6L5N2</accession>
<dbReference type="RefSeq" id="WP_306272748.1">
    <property type="nucleotide sequence ID" value="NZ_CP130472.1"/>
</dbReference>
<feature type="compositionally biased region" description="Pro residues" evidence="1">
    <location>
        <begin position="329"/>
        <end position="349"/>
    </location>
</feature>
<feature type="compositionally biased region" description="Pro residues" evidence="1">
    <location>
        <begin position="288"/>
        <end position="315"/>
    </location>
</feature>
<keyword evidence="4" id="KW-1185">Reference proteome</keyword>
<keyword evidence="2" id="KW-0472">Membrane</keyword>
<feature type="transmembrane region" description="Helical" evidence="2">
    <location>
        <begin position="25"/>
        <end position="46"/>
    </location>
</feature>
<evidence type="ECO:0000256" key="1">
    <source>
        <dbReference type="SAM" id="MobiDB-lite"/>
    </source>
</evidence>
<evidence type="ECO:0000313" key="4">
    <source>
        <dbReference type="Proteomes" id="UP001235874"/>
    </source>
</evidence>
<proteinExistence type="predicted"/>
<dbReference type="AlphaFoldDB" id="A0AAJ6L5N2"/>
<keyword evidence="2" id="KW-0812">Transmembrane</keyword>
<name>A0AAJ6L5N2_9ACTN</name>
<evidence type="ECO:0000313" key="3">
    <source>
        <dbReference type="EMBL" id="WLS46138.1"/>
    </source>
</evidence>
<dbReference type="Proteomes" id="UP001235874">
    <property type="component" value="Chromosome"/>
</dbReference>
<dbReference type="EMBL" id="CP130472">
    <property type="protein sequence ID" value="WLS46138.1"/>
    <property type="molecule type" value="Genomic_DNA"/>
</dbReference>
<dbReference type="GO" id="GO:0031490">
    <property type="term" value="F:chromatin DNA binding"/>
    <property type="evidence" value="ECO:0007669"/>
    <property type="project" value="InterPro"/>
</dbReference>
<feature type="compositionally biased region" description="Low complexity" evidence="1">
    <location>
        <begin position="196"/>
        <end position="217"/>
    </location>
</feature>
<evidence type="ECO:0000256" key="2">
    <source>
        <dbReference type="SAM" id="Phobius"/>
    </source>
</evidence>
<keyword evidence="2" id="KW-1133">Transmembrane helix</keyword>
<dbReference type="InterPro" id="IPR044661">
    <property type="entry name" value="MED15a/b/c-like"/>
</dbReference>
<feature type="transmembrane region" description="Helical" evidence="2">
    <location>
        <begin position="136"/>
        <end position="154"/>
    </location>
</feature>
<dbReference type="PANTHER" id="PTHR33137:SF4">
    <property type="entry name" value="MEDIATOR OF RNA POLYMERASE II TRANSCRIPTION SUBUNIT 15A-RELATED"/>
    <property type="match status" value="1"/>
</dbReference>
<gene>
    <name evidence="3" type="ORF">Q3V37_02280</name>
</gene>
<feature type="compositionally biased region" description="Gly residues" evidence="1">
    <location>
        <begin position="233"/>
        <end position="247"/>
    </location>
</feature>